<dbReference type="FunFam" id="3.40.50.300:FF:000315">
    <property type="entry name" value="Adenylate kinase 1"/>
    <property type="match status" value="1"/>
</dbReference>
<keyword evidence="2 9" id="KW-0808">Transferase</keyword>
<dbReference type="GO" id="GO:0004017">
    <property type="term" value="F:AMP kinase activity"/>
    <property type="evidence" value="ECO:0007669"/>
    <property type="project" value="EnsemblFungi"/>
</dbReference>
<keyword evidence="7 9" id="KW-0539">Nucleus</keyword>
<feature type="binding site" evidence="9">
    <location>
        <position position="191"/>
    </location>
    <ligand>
        <name>a ribonucleoside 5'-phosphate</name>
        <dbReference type="ChEBI" id="CHEBI:58043"/>
    </ligand>
</feature>
<evidence type="ECO:0000256" key="9">
    <source>
        <dbReference type="HAMAP-Rule" id="MF_03172"/>
    </source>
</evidence>
<dbReference type="GO" id="GO:0033862">
    <property type="term" value="F:UMP kinase activity"/>
    <property type="evidence" value="ECO:0007669"/>
    <property type="project" value="EnsemblFungi"/>
</dbReference>
<dbReference type="InterPro" id="IPR033690">
    <property type="entry name" value="Adenylat_kinase_CS"/>
</dbReference>
<evidence type="ECO:0000256" key="8">
    <source>
        <dbReference type="ARBA" id="ARBA00048116"/>
    </source>
</evidence>
<feature type="region of interest" description="NMPbind" evidence="9">
    <location>
        <begin position="127"/>
        <end position="157"/>
    </location>
</feature>
<comment type="caution">
    <text evidence="10">The sequence shown here is derived from an EMBL/GenBank/DDBJ whole genome shotgun (WGS) entry which is preliminary data.</text>
</comment>
<dbReference type="InterPro" id="IPR006266">
    <property type="entry name" value="UMP_CMP_kinase"/>
</dbReference>
<name>A0A2H9TL38_9FUNG</name>
<feature type="binding site" evidence="9">
    <location>
        <position position="228"/>
    </location>
    <ligand>
        <name>a ribonucleoside 5'-phosphate</name>
        <dbReference type="ChEBI" id="CHEBI:58043"/>
    </ligand>
</feature>
<evidence type="ECO:0000256" key="4">
    <source>
        <dbReference type="ARBA" id="ARBA00022777"/>
    </source>
</evidence>
<dbReference type="SUPFAM" id="SSF52540">
    <property type="entry name" value="P-loop containing nucleoside triphosphate hydrolases"/>
    <property type="match status" value="1"/>
</dbReference>
<dbReference type="EMBL" id="MTSL01000121">
    <property type="protein sequence ID" value="PJF18475.1"/>
    <property type="molecule type" value="Genomic_DNA"/>
</dbReference>
<dbReference type="GO" id="GO:0006207">
    <property type="term" value="P:'de novo' pyrimidine nucleobase biosynthetic process"/>
    <property type="evidence" value="ECO:0007669"/>
    <property type="project" value="EnsemblFungi"/>
</dbReference>
<feature type="binding site" evidence="9">
    <location>
        <position position="133"/>
    </location>
    <ligand>
        <name>a ribonucleoside 5'-phosphate</name>
        <dbReference type="ChEBI" id="CHEBI:58043"/>
    </ligand>
</feature>
<comment type="function">
    <text evidence="9">Catalyzes the phosphorylation of pyrimidine nucleoside monophosphates at the expense of ATP. Plays an important role in de novo pyrimidine nucleotide biosynthesis. Has preference for UMP and dUMP as phosphate acceptors, but can also use CMP, dCMP and AMP.</text>
</comment>
<keyword evidence="4 9" id="KW-0418">Kinase</keyword>
<dbReference type="Gene3D" id="3.40.50.300">
    <property type="entry name" value="P-loop containing nucleotide triphosphate hydrolases"/>
    <property type="match status" value="1"/>
</dbReference>
<dbReference type="GO" id="GO:0005737">
    <property type="term" value="C:cytoplasm"/>
    <property type="evidence" value="ECO:0007669"/>
    <property type="project" value="UniProtKB-SubCell"/>
</dbReference>
<feature type="binding site" evidence="9">
    <location>
        <begin position="107"/>
        <end position="112"/>
    </location>
    <ligand>
        <name>ATP</name>
        <dbReference type="ChEBI" id="CHEBI:30616"/>
    </ligand>
</feature>
<comment type="subunit">
    <text evidence="9">Monomer.</text>
</comment>
<dbReference type="InterPro" id="IPR000850">
    <property type="entry name" value="Adenylat/UMP-CMP_kin"/>
</dbReference>
<evidence type="ECO:0000256" key="6">
    <source>
        <dbReference type="ARBA" id="ARBA00022975"/>
    </source>
</evidence>
<keyword evidence="6 9" id="KW-0665">Pyrimidine biosynthesis</keyword>
<dbReference type="Pfam" id="PF00406">
    <property type="entry name" value="ADK"/>
    <property type="match status" value="1"/>
</dbReference>
<proteinExistence type="inferred from homology"/>
<dbReference type="GO" id="GO:0006221">
    <property type="term" value="P:pyrimidine nucleotide biosynthetic process"/>
    <property type="evidence" value="ECO:0007669"/>
    <property type="project" value="UniProtKB-UniRule"/>
</dbReference>
<keyword evidence="5 9" id="KW-0067">ATP-binding</keyword>
<comment type="catalytic activity">
    <reaction evidence="8 9">
        <text>UMP + ATP = UDP + ADP</text>
        <dbReference type="Rhea" id="RHEA:24400"/>
        <dbReference type="ChEBI" id="CHEBI:30616"/>
        <dbReference type="ChEBI" id="CHEBI:57865"/>
        <dbReference type="ChEBI" id="CHEBI:58223"/>
        <dbReference type="ChEBI" id="CHEBI:456216"/>
        <dbReference type="EC" id="2.7.4.14"/>
    </reaction>
</comment>
<feature type="binding site" evidence="9">
    <location>
        <begin position="155"/>
        <end position="157"/>
    </location>
    <ligand>
        <name>a ribonucleoside 5'-phosphate</name>
        <dbReference type="ChEBI" id="CHEBI:58043"/>
    </ligand>
</feature>
<comment type="subcellular location">
    <subcellularLocation>
        <location evidence="9">Cytoplasm</location>
    </subcellularLocation>
    <subcellularLocation>
        <location evidence="9">Nucleus</location>
    </subcellularLocation>
    <text evidence="9">Predominantly cytoplasmic.</text>
</comment>
<dbReference type="HAMAP" id="MF_03172">
    <property type="entry name" value="Adenylate_kinase_UMP_CMP_kin"/>
    <property type="match status" value="1"/>
</dbReference>
<evidence type="ECO:0000256" key="2">
    <source>
        <dbReference type="ARBA" id="ARBA00022679"/>
    </source>
</evidence>
<gene>
    <name evidence="10" type="ORF">PSACC_01710</name>
</gene>
<dbReference type="InterPro" id="IPR027417">
    <property type="entry name" value="P-loop_NTPase"/>
</dbReference>
<comment type="cofactor">
    <cofactor evidence="9">
        <name>Mg(2+)</name>
        <dbReference type="ChEBI" id="CHEBI:18420"/>
    </cofactor>
    <text evidence="9">Binds 1 Mg(2+) ion per monomer.</text>
</comment>
<accession>A0A2H9TL38</accession>
<dbReference type="HAMAP" id="MF_00235">
    <property type="entry name" value="Adenylate_kinase_Adk"/>
    <property type="match status" value="1"/>
</dbReference>
<dbReference type="PRINTS" id="PR00094">
    <property type="entry name" value="ADENYLTKNASE"/>
</dbReference>
<evidence type="ECO:0000313" key="10">
    <source>
        <dbReference type="EMBL" id="PJF18475.1"/>
    </source>
</evidence>
<dbReference type="Proteomes" id="UP000240830">
    <property type="component" value="Unassembled WGS sequence"/>
</dbReference>
<feature type="binding site" evidence="9">
    <location>
        <position position="267"/>
    </location>
    <ligand>
        <name>ATP</name>
        <dbReference type="ChEBI" id="CHEBI:30616"/>
    </ligand>
</feature>
<evidence type="ECO:0000256" key="5">
    <source>
        <dbReference type="ARBA" id="ARBA00022840"/>
    </source>
</evidence>
<dbReference type="PROSITE" id="PS00113">
    <property type="entry name" value="ADENYLATE_KINASE"/>
    <property type="match status" value="1"/>
</dbReference>
<feature type="binding site" evidence="9">
    <location>
        <begin position="184"/>
        <end position="187"/>
    </location>
    <ligand>
        <name>a ribonucleoside 5'-phosphate</name>
        <dbReference type="ChEBI" id="CHEBI:58043"/>
    </ligand>
</feature>
<evidence type="ECO:0000313" key="11">
    <source>
        <dbReference type="Proteomes" id="UP000240830"/>
    </source>
</evidence>
<dbReference type="NCBIfam" id="TIGR01359">
    <property type="entry name" value="UMP_CMP_kin_fam"/>
    <property type="match status" value="1"/>
</dbReference>
<sequence>MFLSRFGERGFLGALRLVRHLSTAKAVPGGSSRIGQRFALTGTVCSGLAAGYYYSSIPMVSAAPSAAEKTGAMQSSALPPLPKLDTSHSAAFNAENTTVVFVLGGPGVGKGTQCTKLVEEFDFVHISAGDLLRDERQRKGSPYGELIEHYLREGKIVPHEITISLILNAMKSSSPSKNRFLIDGFPRNIDQGIEFETAICPSKMVLFFECGEDEMLKRLMVRSQSSGRTDDNVDSIKKRFRTFQDSTMPVREFYSDLGKLRAVNCVGSVGEVYERTKKAVHELAEI</sequence>
<comment type="similarity">
    <text evidence="9">Belongs to the adenylate kinase family. UMP-CMP kinase subfamily.</text>
</comment>
<keyword evidence="1 9" id="KW-0963">Cytoplasm</keyword>
<evidence type="ECO:0000256" key="7">
    <source>
        <dbReference type="ARBA" id="ARBA00023242"/>
    </source>
</evidence>
<dbReference type="GO" id="GO:0005634">
    <property type="term" value="C:nucleus"/>
    <property type="evidence" value="ECO:0007669"/>
    <property type="project" value="UniProtKB-SubCell"/>
</dbReference>
<organism evidence="10 11">
    <name type="scientific">Paramicrosporidium saccamoebae</name>
    <dbReference type="NCBI Taxonomy" id="1246581"/>
    <lineage>
        <taxon>Eukaryota</taxon>
        <taxon>Fungi</taxon>
        <taxon>Fungi incertae sedis</taxon>
        <taxon>Cryptomycota</taxon>
        <taxon>Cryptomycota incertae sedis</taxon>
        <taxon>Paramicrosporidium</taxon>
    </lineage>
</organism>
<feature type="region of interest" description="LID" evidence="9">
    <location>
        <begin position="221"/>
        <end position="231"/>
    </location>
</feature>
<keyword evidence="11" id="KW-1185">Reference proteome</keyword>
<dbReference type="AlphaFoldDB" id="A0A2H9TL38"/>
<keyword evidence="3 9" id="KW-0547">Nucleotide-binding</keyword>
<evidence type="ECO:0000256" key="3">
    <source>
        <dbReference type="ARBA" id="ARBA00022741"/>
    </source>
</evidence>
<dbReference type="PANTHER" id="PTHR23359">
    <property type="entry name" value="NUCLEOTIDE KINASE"/>
    <property type="match status" value="1"/>
</dbReference>
<feature type="binding site" evidence="9">
    <location>
        <position position="222"/>
    </location>
    <ligand>
        <name>ATP</name>
        <dbReference type="ChEBI" id="CHEBI:30616"/>
    </ligand>
</feature>
<dbReference type="CDD" id="cd01428">
    <property type="entry name" value="ADK"/>
    <property type="match status" value="1"/>
</dbReference>
<dbReference type="STRING" id="1246581.A0A2H9TL38"/>
<comment type="domain">
    <text evidence="9">Consists of three domains, a large central CORE domain and two small peripheral domains, NMPbind and LID, which undergo movements during catalysis. The LID domain closes over the site of phosphoryl transfer upon ATP binding. Assembling and dissambling the active center during each catalytic cycle provides an effective means to prevent ATP hydrolysis.</text>
</comment>
<dbReference type="GO" id="GO:0005524">
    <property type="term" value="F:ATP binding"/>
    <property type="evidence" value="ECO:0007669"/>
    <property type="project" value="UniProtKB-KW"/>
</dbReference>
<reference evidence="10 11" key="1">
    <citation type="submission" date="2016-10" db="EMBL/GenBank/DDBJ databases">
        <title>The genome of Paramicrosporidium saccamoebae is the missing link in understanding Cryptomycota and Microsporidia evolution.</title>
        <authorList>
            <person name="Quandt C.A."/>
            <person name="Beaudet D."/>
            <person name="Corsaro D."/>
            <person name="Michel R."/>
            <person name="Corradi N."/>
            <person name="James T."/>
        </authorList>
    </citation>
    <scope>NUCLEOTIDE SEQUENCE [LARGE SCALE GENOMIC DNA]</scope>
    <source>
        <strain evidence="10 11">KSL3</strain>
    </source>
</reference>
<dbReference type="OrthoDB" id="442176at2759"/>
<feature type="binding site" evidence="9">
    <location>
        <position position="239"/>
    </location>
    <ligand>
        <name>a ribonucleoside 5'-phosphate</name>
        <dbReference type="ChEBI" id="CHEBI:58043"/>
    </ligand>
</feature>
<dbReference type="EC" id="2.7.4.14" evidence="9"/>
<evidence type="ECO:0000256" key="1">
    <source>
        <dbReference type="ARBA" id="ARBA00022490"/>
    </source>
</evidence>
<protein>
    <recommendedName>
        <fullName evidence="9">Uridylate kinase</fullName>
        <shortName evidence="9">UK</shortName>
        <ecNumber evidence="9">2.7.4.14</ecNumber>
    </recommendedName>
    <alternativeName>
        <fullName evidence="9">ATP:UMP phosphotransferase</fullName>
    </alternativeName>
    <alternativeName>
        <fullName evidence="9">Deoxycytidylate kinase</fullName>
        <shortName evidence="9">CK</shortName>
        <shortName evidence="9">dCMP kinase</shortName>
    </alternativeName>
    <alternativeName>
        <fullName evidence="9">Uridine monophosphate kinase</fullName>
        <shortName evidence="9">UMP kinase</shortName>
        <shortName evidence="9">UMPK</shortName>
    </alternativeName>
</protein>